<sequence length="309" mass="35031">MNIEYTDQYPPPVPIKCVMIPPISGVLIRAFLSRRRACKEGKCLSTATSIKLYASEIYSTFSAKEISAWRVPSKTHLALKFEGCCIPGGFEFVQAGTKPTSEAEISMDFPGYGHVGHDKFAGWIDSVLVTIFPNSQSHCPKSTTTNSTGVTYTKALNGIKRKKVDNRGGHQYILSLHIHLAMLVFVNNKRRKIRKSFFSRNIDSEERGQHFIFLSSGISYIAFPGKKGKLFLSRNIDSEEKKRFSSEILKAFSSFGNLINRNFELLMGFFDGIHIRMKYHNEKRTILFRSTSILNHHFTSSPEPLIFRT</sequence>
<evidence type="ECO:0008006" key="3">
    <source>
        <dbReference type="Google" id="ProtNLM"/>
    </source>
</evidence>
<protein>
    <recommendedName>
        <fullName evidence="3">LAGLIDADG homing endonuclease</fullName>
    </recommendedName>
</protein>
<evidence type="ECO:0000313" key="1">
    <source>
        <dbReference type="EMBL" id="GIY03582.1"/>
    </source>
</evidence>
<organism evidence="1 2">
    <name type="scientific">Caerostris extrusa</name>
    <name type="common">Bark spider</name>
    <name type="synonym">Caerostris bankana</name>
    <dbReference type="NCBI Taxonomy" id="172846"/>
    <lineage>
        <taxon>Eukaryota</taxon>
        <taxon>Metazoa</taxon>
        <taxon>Ecdysozoa</taxon>
        <taxon>Arthropoda</taxon>
        <taxon>Chelicerata</taxon>
        <taxon>Arachnida</taxon>
        <taxon>Araneae</taxon>
        <taxon>Araneomorphae</taxon>
        <taxon>Entelegynae</taxon>
        <taxon>Araneoidea</taxon>
        <taxon>Araneidae</taxon>
        <taxon>Caerostris</taxon>
    </lineage>
</organism>
<dbReference type="Proteomes" id="UP001054945">
    <property type="component" value="Unassembled WGS sequence"/>
</dbReference>
<dbReference type="AlphaFoldDB" id="A0AAV4Q5G3"/>
<name>A0AAV4Q5G3_CAEEX</name>
<proteinExistence type="predicted"/>
<keyword evidence="2" id="KW-1185">Reference proteome</keyword>
<gene>
    <name evidence="1" type="ORF">CEXT_574761</name>
</gene>
<reference evidence="1 2" key="1">
    <citation type="submission" date="2021-06" db="EMBL/GenBank/DDBJ databases">
        <title>Caerostris extrusa draft genome.</title>
        <authorList>
            <person name="Kono N."/>
            <person name="Arakawa K."/>
        </authorList>
    </citation>
    <scope>NUCLEOTIDE SEQUENCE [LARGE SCALE GENOMIC DNA]</scope>
</reference>
<comment type="caution">
    <text evidence="1">The sequence shown here is derived from an EMBL/GenBank/DDBJ whole genome shotgun (WGS) entry which is preliminary data.</text>
</comment>
<accession>A0AAV4Q5G3</accession>
<dbReference type="EMBL" id="BPLR01005600">
    <property type="protein sequence ID" value="GIY03582.1"/>
    <property type="molecule type" value="Genomic_DNA"/>
</dbReference>
<evidence type="ECO:0000313" key="2">
    <source>
        <dbReference type="Proteomes" id="UP001054945"/>
    </source>
</evidence>